<name>A0AAN5BZV3_9BILA</name>
<dbReference type="EMBL" id="BTRK01000001">
    <property type="protein sequence ID" value="GMR31473.1"/>
    <property type="molecule type" value="Genomic_DNA"/>
</dbReference>
<feature type="transmembrane region" description="Helical" evidence="11">
    <location>
        <begin position="53"/>
        <end position="74"/>
    </location>
</feature>
<keyword evidence="13" id="KW-1185">Reference proteome</keyword>
<gene>
    <name evidence="12" type="ORF">PMAYCL1PPCAC_01668</name>
</gene>
<protein>
    <submittedName>
        <fullName evidence="12">Uncharacterized protein</fullName>
    </submittedName>
</protein>
<keyword evidence="10" id="KW-0407">Ion channel</keyword>
<keyword evidence="8" id="KW-0406">Ion transport</keyword>
<dbReference type="InterPro" id="IPR004878">
    <property type="entry name" value="Otopetrin"/>
</dbReference>
<comment type="similarity">
    <text evidence="2">Belongs to the otopetrin family.</text>
</comment>
<feature type="non-terminal residue" evidence="12">
    <location>
        <position position="1"/>
    </location>
</feature>
<keyword evidence="3" id="KW-0813">Transport</keyword>
<evidence type="ECO:0000256" key="10">
    <source>
        <dbReference type="ARBA" id="ARBA00023303"/>
    </source>
</evidence>
<evidence type="ECO:0000256" key="1">
    <source>
        <dbReference type="ARBA" id="ARBA00004651"/>
    </source>
</evidence>
<sequence length="149" mass="16979">SALVKEKWPYRTMLLGGFNVLCYVLCTVAVFAAVKCMRSMASSSHVGDDVDDLLLYIAFIGEVVWCSAEITNYMSRRVDSKIEVHILNVSLVRLFHVFGQTWFILNASRLRLSPSTAQSAMRGRQFVTFLILVNITMFFFGIYESMNDR</sequence>
<evidence type="ECO:0000256" key="11">
    <source>
        <dbReference type="SAM" id="Phobius"/>
    </source>
</evidence>
<dbReference type="GO" id="GO:0015252">
    <property type="term" value="F:proton channel activity"/>
    <property type="evidence" value="ECO:0007669"/>
    <property type="project" value="InterPro"/>
</dbReference>
<evidence type="ECO:0000256" key="3">
    <source>
        <dbReference type="ARBA" id="ARBA00022448"/>
    </source>
</evidence>
<dbReference type="GO" id="GO:0005886">
    <property type="term" value="C:plasma membrane"/>
    <property type="evidence" value="ECO:0007669"/>
    <property type="project" value="UniProtKB-SubCell"/>
</dbReference>
<dbReference type="Proteomes" id="UP001328107">
    <property type="component" value="Unassembled WGS sequence"/>
</dbReference>
<feature type="transmembrane region" description="Helical" evidence="11">
    <location>
        <begin position="86"/>
        <end position="105"/>
    </location>
</feature>
<dbReference type="PANTHER" id="PTHR21522:SF43">
    <property type="entry name" value="OTOPETRIN-2"/>
    <property type="match status" value="1"/>
</dbReference>
<keyword evidence="5 11" id="KW-0812">Transmembrane</keyword>
<evidence type="ECO:0000256" key="8">
    <source>
        <dbReference type="ARBA" id="ARBA00023065"/>
    </source>
</evidence>
<evidence type="ECO:0000256" key="7">
    <source>
        <dbReference type="ARBA" id="ARBA00022989"/>
    </source>
</evidence>
<keyword evidence="6" id="KW-0375">Hydrogen ion transport</keyword>
<feature type="non-terminal residue" evidence="12">
    <location>
        <position position="149"/>
    </location>
</feature>
<comment type="subcellular location">
    <subcellularLocation>
        <location evidence="1">Cell membrane</location>
        <topology evidence="1">Multi-pass membrane protein</topology>
    </subcellularLocation>
</comment>
<accession>A0AAN5BZV3</accession>
<feature type="transmembrane region" description="Helical" evidence="11">
    <location>
        <begin position="125"/>
        <end position="143"/>
    </location>
</feature>
<evidence type="ECO:0000256" key="9">
    <source>
        <dbReference type="ARBA" id="ARBA00023136"/>
    </source>
</evidence>
<organism evidence="12 13">
    <name type="scientific">Pristionchus mayeri</name>
    <dbReference type="NCBI Taxonomy" id="1317129"/>
    <lineage>
        <taxon>Eukaryota</taxon>
        <taxon>Metazoa</taxon>
        <taxon>Ecdysozoa</taxon>
        <taxon>Nematoda</taxon>
        <taxon>Chromadorea</taxon>
        <taxon>Rhabditida</taxon>
        <taxon>Rhabditina</taxon>
        <taxon>Diplogasteromorpha</taxon>
        <taxon>Diplogasteroidea</taxon>
        <taxon>Neodiplogasteridae</taxon>
        <taxon>Pristionchus</taxon>
    </lineage>
</organism>
<keyword evidence="7 11" id="KW-1133">Transmembrane helix</keyword>
<evidence type="ECO:0000256" key="4">
    <source>
        <dbReference type="ARBA" id="ARBA00022475"/>
    </source>
</evidence>
<proteinExistence type="inferred from homology"/>
<feature type="transmembrane region" description="Helical" evidence="11">
    <location>
        <begin position="12"/>
        <end position="33"/>
    </location>
</feature>
<evidence type="ECO:0000256" key="5">
    <source>
        <dbReference type="ARBA" id="ARBA00022692"/>
    </source>
</evidence>
<evidence type="ECO:0000256" key="2">
    <source>
        <dbReference type="ARBA" id="ARBA00006513"/>
    </source>
</evidence>
<reference evidence="13" key="1">
    <citation type="submission" date="2022-10" db="EMBL/GenBank/DDBJ databases">
        <title>Genome assembly of Pristionchus species.</title>
        <authorList>
            <person name="Yoshida K."/>
            <person name="Sommer R.J."/>
        </authorList>
    </citation>
    <scope>NUCLEOTIDE SEQUENCE [LARGE SCALE GENOMIC DNA]</scope>
    <source>
        <strain evidence="13">RS5460</strain>
    </source>
</reference>
<evidence type="ECO:0000256" key="6">
    <source>
        <dbReference type="ARBA" id="ARBA00022781"/>
    </source>
</evidence>
<dbReference type="AlphaFoldDB" id="A0AAN5BZV3"/>
<comment type="caution">
    <text evidence="12">The sequence shown here is derived from an EMBL/GenBank/DDBJ whole genome shotgun (WGS) entry which is preliminary data.</text>
</comment>
<dbReference type="PANTHER" id="PTHR21522">
    <property type="entry name" value="PROTON CHANNEL OTOP"/>
    <property type="match status" value="1"/>
</dbReference>
<dbReference type="Pfam" id="PF03189">
    <property type="entry name" value="Otopetrin"/>
    <property type="match status" value="1"/>
</dbReference>
<keyword evidence="4" id="KW-1003">Cell membrane</keyword>
<keyword evidence="9 11" id="KW-0472">Membrane</keyword>
<evidence type="ECO:0000313" key="13">
    <source>
        <dbReference type="Proteomes" id="UP001328107"/>
    </source>
</evidence>
<evidence type="ECO:0000313" key="12">
    <source>
        <dbReference type="EMBL" id="GMR31473.1"/>
    </source>
</evidence>